<dbReference type="SUPFAM" id="SSF53474">
    <property type="entry name" value="alpha/beta-Hydrolases"/>
    <property type="match status" value="1"/>
</dbReference>
<comment type="catalytic activity">
    <reaction evidence="2">
        <text>L-homoserine + acetyl-CoA = O-acetyl-L-homoserine + CoA</text>
        <dbReference type="Rhea" id="RHEA:13701"/>
        <dbReference type="ChEBI" id="CHEBI:57287"/>
        <dbReference type="ChEBI" id="CHEBI:57288"/>
        <dbReference type="ChEBI" id="CHEBI:57476"/>
        <dbReference type="ChEBI" id="CHEBI:57716"/>
        <dbReference type="EC" id="2.3.1.31"/>
    </reaction>
</comment>
<accession>A0A4Y8IRW9</accession>
<dbReference type="EC" id="2.3.1.31" evidence="2"/>
<dbReference type="Pfam" id="PF00561">
    <property type="entry name" value="Abhydrolase_1"/>
    <property type="match status" value="1"/>
</dbReference>
<dbReference type="PIRSF" id="PIRSF000443">
    <property type="entry name" value="Homoser_Ac_trans"/>
    <property type="match status" value="1"/>
</dbReference>
<comment type="subcellular location">
    <subcellularLocation>
        <location evidence="2">Cytoplasm</location>
    </subcellularLocation>
</comment>
<feature type="active site" evidence="2 3">
    <location>
        <position position="325"/>
    </location>
</feature>
<dbReference type="GO" id="GO:0009092">
    <property type="term" value="P:homoserine metabolic process"/>
    <property type="evidence" value="ECO:0007669"/>
    <property type="project" value="TreeGrafter"/>
</dbReference>
<reference evidence="5 6" key="1">
    <citation type="submission" date="2019-03" db="EMBL/GenBank/DDBJ databases">
        <authorList>
            <person name="He R.-H."/>
        </authorList>
    </citation>
    <scope>NUCLEOTIDE SEQUENCE [LARGE SCALE GENOMIC DNA]</scope>
    <source>
        <strain evidence="6">SH 714</strain>
    </source>
</reference>
<name>A0A4Y8IRW9_9BACI</name>
<feature type="active site" description="Nucleophile" evidence="2 3">
    <location>
        <position position="142"/>
    </location>
</feature>
<evidence type="ECO:0000313" key="6">
    <source>
        <dbReference type="Proteomes" id="UP000297975"/>
    </source>
</evidence>
<evidence type="ECO:0000259" key="4">
    <source>
        <dbReference type="Pfam" id="PF00561"/>
    </source>
</evidence>
<feature type="binding site" evidence="2">
    <location>
        <position position="326"/>
    </location>
    <ligand>
        <name>substrate</name>
    </ligand>
</feature>
<proteinExistence type="inferred from homology"/>
<evidence type="ECO:0000256" key="2">
    <source>
        <dbReference type="HAMAP-Rule" id="MF_00296"/>
    </source>
</evidence>
<keyword evidence="2" id="KW-0028">Amino-acid biosynthesis</keyword>
<dbReference type="InterPro" id="IPR008220">
    <property type="entry name" value="HAT_MetX-like"/>
</dbReference>
<feature type="domain" description="AB hydrolase-1" evidence="4">
    <location>
        <begin position="41"/>
        <end position="330"/>
    </location>
</feature>
<evidence type="ECO:0000256" key="1">
    <source>
        <dbReference type="ARBA" id="ARBA00022679"/>
    </source>
</evidence>
<dbReference type="RefSeq" id="WP_134340018.1">
    <property type="nucleotide sequence ID" value="NZ_SOPW01000008.1"/>
</dbReference>
<organism evidence="5 6">
    <name type="scientific">Filobacillus milosensis</name>
    <dbReference type="NCBI Taxonomy" id="94137"/>
    <lineage>
        <taxon>Bacteria</taxon>
        <taxon>Bacillati</taxon>
        <taxon>Bacillota</taxon>
        <taxon>Bacilli</taxon>
        <taxon>Bacillales</taxon>
        <taxon>Bacillaceae</taxon>
        <taxon>Filobacillus</taxon>
    </lineage>
</organism>
<keyword evidence="6" id="KW-1185">Reference proteome</keyword>
<gene>
    <name evidence="5" type="primary">metX</name>
    <name evidence="2" type="synonym">metXA</name>
    <name evidence="5" type="ORF">E3U55_08540</name>
</gene>
<dbReference type="NCBIfam" id="TIGR01392">
    <property type="entry name" value="homoserO_Ac_trn"/>
    <property type="match status" value="1"/>
</dbReference>
<dbReference type="AlphaFoldDB" id="A0A4Y8IRW9"/>
<dbReference type="InterPro" id="IPR029058">
    <property type="entry name" value="AB_hydrolase_fold"/>
</dbReference>
<dbReference type="HAMAP" id="MF_00296">
    <property type="entry name" value="MetX_acyltransf"/>
    <property type="match status" value="1"/>
</dbReference>
<feature type="binding site" evidence="2">
    <location>
        <position position="206"/>
    </location>
    <ligand>
        <name>substrate</name>
    </ligand>
</feature>
<keyword evidence="2 5" id="KW-0012">Acyltransferase</keyword>
<dbReference type="GO" id="GO:0009086">
    <property type="term" value="P:methionine biosynthetic process"/>
    <property type="evidence" value="ECO:0007669"/>
    <property type="project" value="UniProtKB-UniRule"/>
</dbReference>
<keyword evidence="2" id="KW-0486">Methionine biosynthesis</keyword>
<dbReference type="InterPro" id="IPR000073">
    <property type="entry name" value="AB_hydrolase_1"/>
</dbReference>
<dbReference type="Gene3D" id="1.10.1740.110">
    <property type="match status" value="1"/>
</dbReference>
<comment type="pathway">
    <text evidence="2">Amino-acid biosynthesis; L-methionine biosynthesis via de novo pathway; O-acetyl-L-homoserine from L-homoserine: step 1/1.</text>
</comment>
<dbReference type="Proteomes" id="UP000297975">
    <property type="component" value="Unassembled WGS sequence"/>
</dbReference>
<dbReference type="GO" id="GO:0005737">
    <property type="term" value="C:cytoplasm"/>
    <property type="evidence" value="ECO:0007669"/>
    <property type="project" value="UniProtKB-SubCell"/>
</dbReference>
<keyword evidence="1 2" id="KW-0808">Transferase</keyword>
<dbReference type="UniPathway" id="UPA00051">
    <property type="reaction ID" value="UER00074"/>
</dbReference>
<feature type="active site" evidence="2 3">
    <location>
        <position position="292"/>
    </location>
</feature>
<dbReference type="Gene3D" id="3.40.50.1820">
    <property type="entry name" value="alpha/beta hydrolase"/>
    <property type="match status" value="1"/>
</dbReference>
<dbReference type="PANTHER" id="PTHR32268:SF11">
    <property type="entry name" value="HOMOSERINE O-ACETYLTRANSFERASE"/>
    <property type="match status" value="1"/>
</dbReference>
<comment type="function">
    <text evidence="2">Transfers an acetyl group from acetyl-CoA to L-homoserine, forming acetyl-L-homoserine.</text>
</comment>
<dbReference type="PANTHER" id="PTHR32268">
    <property type="entry name" value="HOMOSERINE O-ACETYLTRANSFERASE"/>
    <property type="match status" value="1"/>
</dbReference>
<dbReference type="EMBL" id="SOPW01000008">
    <property type="protein sequence ID" value="TFB21353.1"/>
    <property type="molecule type" value="Genomic_DNA"/>
</dbReference>
<comment type="similarity">
    <text evidence="2">Belongs to the AB hydrolase superfamily. MetX family.</text>
</comment>
<sequence length="351" mass="39015">MAGSIPYYTGTIKIPNFILESGEQFDEVQLAYERSGHENGPVLLVCHALTGDQHSVGTDHEPGWWNGLIHDGGYIDLSYYQVITFNVLGGCNGSTGPSALGEDGIPYKLDFPKLTIRDLVEVQFVALNMLGVSHLKAVIGGSLGGMQVLEWGLMYPEFMDAIFPIAVTSQFSDYAIAFNHIAMKAIEQDLERNQGELATDGMSLARMVGMVSYRSDDLYSKRFARGEIDGVYDVESYLDHQGDKLARRFNPISYLRLLEAMNGHDIGRNRGGYRKTISQYRAPVFALGFKKDLLFPISEISRFVSGIQECGGYAEFYEVDTIFGHDGFLVEFHKWGPFIQEKLASLTAKAV</sequence>
<comment type="caution">
    <text evidence="5">The sequence shown here is derived from an EMBL/GenBank/DDBJ whole genome shotgun (WGS) entry which is preliminary data.</text>
</comment>
<evidence type="ECO:0000313" key="5">
    <source>
        <dbReference type="EMBL" id="TFB21353.1"/>
    </source>
</evidence>
<comment type="subunit">
    <text evidence="2">Homodimer.</text>
</comment>
<dbReference type="OrthoDB" id="9800754at2"/>
<protein>
    <recommendedName>
        <fullName evidence="2">Homoserine O-acetyltransferase</fullName>
        <shortName evidence="2">HAT</shortName>
        <ecNumber evidence="2">2.3.1.31</ecNumber>
    </recommendedName>
    <alternativeName>
        <fullName evidence="2">Homoserine transacetylase</fullName>
        <shortName evidence="2">HTA</shortName>
    </alternativeName>
</protein>
<keyword evidence="2" id="KW-0963">Cytoplasm</keyword>
<dbReference type="GO" id="GO:0004414">
    <property type="term" value="F:homoserine O-acetyltransferase activity"/>
    <property type="evidence" value="ECO:0007669"/>
    <property type="project" value="UniProtKB-UniRule"/>
</dbReference>
<comment type="caution">
    <text evidence="2">Lacks conserved residue(s) required for the propagation of feature annotation.</text>
</comment>
<evidence type="ECO:0000256" key="3">
    <source>
        <dbReference type="PIRSR" id="PIRSR000443-1"/>
    </source>
</evidence>